<sequence>MLRKRLGEDNISMKYYLIEYKSRFWTDAYNVVASCKKEVVDGENPIEATQKLEQSCKDAGCSYELIDIKEVS</sequence>
<organism evidence="1 2">
    <name type="scientific">Escherichia phage NJ01</name>
    <dbReference type="NCBI Taxonomy" id="1237159"/>
    <lineage>
        <taxon>Viruses</taxon>
        <taxon>Duplodnaviria</taxon>
        <taxon>Heunggongvirae</taxon>
        <taxon>Uroviricota</taxon>
        <taxon>Caudoviricetes</taxon>
        <taxon>Mktvariviridae</taxon>
        <taxon>Gordonclarkvirinae</taxon>
        <taxon>Kuravirus</taxon>
        <taxon>Kuravirus NJ01</taxon>
    </lineage>
</organism>
<evidence type="ECO:0000313" key="2">
    <source>
        <dbReference type="Proteomes" id="UP000243552"/>
    </source>
</evidence>
<name>K4I3V6_9CAUD</name>
<keyword evidence="2" id="KW-1185">Reference proteome</keyword>
<dbReference type="GeneID" id="13826565"/>
<accession>K4I3V6</accession>
<reference evidence="1 2" key="1">
    <citation type="journal article" date="2012" name="J. Virol.">
        <title>Complete Genome Sequence of the Novel Lytic Avian Pathogenic Coliphage NJ01.</title>
        <authorList>
            <person name="Li Y."/>
            <person name="Chen M."/>
            <person name="Tang F."/>
            <person name="Yao H."/>
            <person name="Lu C."/>
            <person name="Zhang W."/>
        </authorList>
    </citation>
    <scope>NUCLEOTIDE SEQUENCE [LARGE SCALE GENOMIC DNA]</scope>
</reference>
<dbReference type="Proteomes" id="UP000243552">
    <property type="component" value="Segment"/>
</dbReference>
<protein>
    <submittedName>
        <fullName evidence="1">LacI family transcriptional regulator-like protein</fullName>
    </submittedName>
</protein>
<dbReference type="KEGG" id="vg:13826565"/>
<proteinExistence type="predicted"/>
<dbReference type="EMBL" id="JX867715">
    <property type="protein sequence ID" value="AFU62555.1"/>
    <property type="molecule type" value="Genomic_DNA"/>
</dbReference>
<evidence type="ECO:0000313" key="1">
    <source>
        <dbReference type="EMBL" id="AFU62555.1"/>
    </source>
</evidence>
<gene>
    <name evidence="1" type="ORF">NJ01_055</name>
</gene>
<dbReference type="RefSeq" id="YP_006906113.1">
    <property type="nucleotide sequence ID" value="NC_018835.1"/>
</dbReference>